<dbReference type="EMBL" id="WWCN01000003">
    <property type="protein sequence ID" value="MYM22156.1"/>
    <property type="molecule type" value="Genomic_DNA"/>
</dbReference>
<organism evidence="1 2">
    <name type="scientific">Duganella flavida</name>
    <dbReference type="NCBI Taxonomy" id="2692175"/>
    <lineage>
        <taxon>Bacteria</taxon>
        <taxon>Pseudomonadati</taxon>
        <taxon>Pseudomonadota</taxon>
        <taxon>Betaproteobacteria</taxon>
        <taxon>Burkholderiales</taxon>
        <taxon>Oxalobacteraceae</taxon>
        <taxon>Telluria group</taxon>
        <taxon>Duganella</taxon>
    </lineage>
</organism>
<name>A0A6L8K3W7_9BURK</name>
<gene>
    <name evidence="1" type="ORF">GTP46_05800</name>
</gene>
<proteinExistence type="predicted"/>
<dbReference type="AlphaFoldDB" id="A0A6L8K3W7"/>
<evidence type="ECO:0000313" key="1">
    <source>
        <dbReference type="EMBL" id="MYM22156.1"/>
    </source>
</evidence>
<comment type="caution">
    <text evidence="1">The sequence shown here is derived from an EMBL/GenBank/DDBJ whole genome shotgun (WGS) entry which is preliminary data.</text>
</comment>
<sequence length="161" mass="17942">MSMWGNDSGGRDTSHLYLGLAMGAVDRANRAEDENDKLYAAVADVYANKIVWQAIAIAYRQLCEAMLDELASATEPKHLNNPAHAGTRTLFIRNALEQQISGATKFYQDNGHAKKWPGLLDKVRGRALTKVEDMIFKMDLHADGHFRAARRRAGSTGKRNR</sequence>
<dbReference type="RefSeq" id="WP_161005672.1">
    <property type="nucleotide sequence ID" value="NZ_WWCN01000003.1"/>
</dbReference>
<dbReference type="Proteomes" id="UP000479335">
    <property type="component" value="Unassembled WGS sequence"/>
</dbReference>
<accession>A0A6L8K3W7</accession>
<keyword evidence="2" id="KW-1185">Reference proteome</keyword>
<protein>
    <submittedName>
        <fullName evidence="1">Uncharacterized protein</fullName>
    </submittedName>
</protein>
<evidence type="ECO:0000313" key="2">
    <source>
        <dbReference type="Proteomes" id="UP000479335"/>
    </source>
</evidence>
<reference evidence="1 2" key="1">
    <citation type="submission" date="2019-12" db="EMBL/GenBank/DDBJ databases">
        <title>Novel species isolated from a subtropical stream in China.</title>
        <authorList>
            <person name="Lu H."/>
        </authorList>
    </citation>
    <scope>NUCLEOTIDE SEQUENCE [LARGE SCALE GENOMIC DNA]</scope>
    <source>
        <strain evidence="1 2">FT135W</strain>
    </source>
</reference>